<keyword evidence="4" id="KW-1185">Reference proteome</keyword>
<feature type="domain" description="Solute-binding protein family 3/N-terminal" evidence="2">
    <location>
        <begin position="27"/>
        <end position="229"/>
    </location>
</feature>
<proteinExistence type="predicted"/>
<dbReference type="SUPFAM" id="SSF53850">
    <property type="entry name" value="Periplasmic binding protein-like II"/>
    <property type="match status" value="1"/>
</dbReference>
<name>A0A8J7KEP5_9NEIS</name>
<feature type="signal peptide" evidence="1">
    <location>
        <begin position="1"/>
        <end position="18"/>
    </location>
</feature>
<feature type="chain" id="PRO_5035267710" evidence="1">
    <location>
        <begin position="19"/>
        <end position="248"/>
    </location>
</feature>
<organism evidence="3 4">
    <name type="scientific">Chitinilyticum piscinae</name>
    <dbReference type="NCBI Taxonomy" id="2866724"/>
    <lineage>
        <taxon>Bacteria</taxon>
        <taxon>Pseudomonadati</taxon>
        <taxon>Pseudomonadota</taxon>
        <taxon>Betaproteobacteria</taxon>
        <taxon>Neisseriales</taxon>
        <taxon>Chitinibacteraceae</taxon>
        <taxon>Chitinilyticum</taxon>
    </lineage>
</organism>
<dbReference type="RefSeq" id="WP_194116239.1">
    <property type="nucleotide sequence ID" value="NZ_JADFUA010000005.1"/>
</dbReference>
<evidence type="ECO:0000259" key="2">
    <source>
        <dbReference type="Pfam" id="PF00497"/>
    </source>
</evidence>
<keyword evidence="1" id="KW-0732">Signal</keyword>
<dbReference type="PANTHER" id="PTHR38834:SF3">
    <property type="entry name" value="SOLUTE-BINDING PROTEIN FAMILY 3_N-TERMINAL DOMAIN-CONTAINING PROTEIN"/>
    <property type="match status" value="1"/>
</dbReference>
<accession>A0A8J7KEP5</accession>
<evidence type="ECO:0000313" key="4">
    <source>
        <dbReference type="Proteomes" id="UP000604481"/>
    </source>
</evidence>
<dbReference type="Pfam" id="PF00497">
    <property type="entry name" value="SBP_bac_3"/>
    <property type="match status" value="1"/>
</dbReference>
<dbReference type="AlphaFoldDB" id="A0A8J7KEP5"/>
<reference evidence="3 4" key="1">
    <citation type="submission" date="2020-10" db="EMBL/GenBank/DDBJ databases">
        <title>The genome sequence of Chitinilyticum litopenaei 4Y14.</title>
        <authorList>
            <person name="Liu Y."/>
        </authorList>
    </citation>
    <scope>NUCLEOTIDE SEQUENCE [LARGE SCALE GENOMIC DNA]</scope>
    <source>
        <strain evidence="3 4">4Y14</strain>
    </source>
</reference>
<dbReference type="Proteomes" id="UP000604481">
    <property type="component" value="Unassembled WGS sequence"/>
</dbReference>
<dbReference type="EMBL" id="JADFUA010000005">
    <property type="protein sequence ID" value="MBE9609714.1"/>
    <property type="molecule type" value="Genomic_DNA"/>
</dbReference>
<dbReference type="InterPro" id="IPR001638">
    <property type="entry name" value="Solute-binding_3/MltF_N"/>
</dbReference>
<sequence length="248" mass="27655">MRTILLSFSLLYMAQALAEHPTIRLMTQQQAPYNMEDERGRQSGLALDAVRCAMQRMGRTVQFQFVPWVRAQNTVKAGQADGFFPASQNSERDSYATISATVAPQQWRWYLLSSSQADPLDADFRSHYKVGAYLGSNMMQWLKQSGYMIYAAPYNHEQLLRMLLAGRVEAVLASDLAMQEAIQKSGAENRIRSTLQQDKPMGLYFSHQFLAHESSDFLPAFNRELASCRKPSSAAGIAPSGNAASRGG</sequence>
<evidence type="ECO:0000313" key="3">
    <source>
        <dbReference type="EMBL" id="MBE9609714.1"/>
    </source>
</evidence>
<dbReference type="Gene3D" id="3.40.190.10">
    <property type="entry name" value="Periplasmic binding protein-like II"/>
    <property type="match status" value="2"/>
</dbReference>
<gene>
    <name evidence="3" type="ORF">INR99_10145</name>
</gene>
<protein>
    <submittedName>
        <fullName evidence="3">Transporter substrate-binding domain-containing protein</fullName>
    </submittedName>
</protein>
<evidence type="ECO:0000256" key="1">
    <source>
        <dbReference type="SAM" id="SignalP"/>
    </source>
</evidence>
<comment type="caution">
    <text evidence="3">The sequence shown here is derived from an EMBL/GenBank/DDBJ whole genome shotgun (WGS) entry which is preliminary data.</text>
</comment>
<dbReference type="PANTHER" id="PTHR38834">
    <property type="entry name" value="PERIPLASMIC SUBSTRATE BINDING PROTEIN FAMILY 3"/>
    <property type="match status" value="1"/>
</dbReference>